<dbReference type="GO" id="GO:0005634">
    <property type="term" value="C:nucleus"/>
    <property type="evidence" value="ECO:0007669"/>
    <property type="project" value="UniProtKB-SubCell"/>
</dbReference>
<evidence type="ECO:0000313" key="4">
    <source>
        <dbReference type="EMBL" id="EFN61685.1"/>
    </source>
</evidence>
<gene>
    <name evidence="4" type="ORF">EAG_12689</name>
</gene>
<dbReference type="STRING" id="104421.E2AXY2"/>
<keyword evidence="2" id="KW-0539">Nucleus</keyword>
<dbReference type="Proteomes" id="UP000000311">
    <property type="component" value="Unassembled WGS sequence"/>
</dbReference>
<protein>
    <submittedName>
        <fullName evidence="4">Protein bric-a-brac 2</fullName>
    </submittedName>
</protein>
<name>E2AXY2_CAMFO</name>
<comment type="subcellular location">
    <subcellularLocation>
        <location evidence="1">Nucleus</location>
    </subcellularLocation>
</comment>
<dbReference type="OrthoDB" id="10261408at2759"/>
<dbReference type="GO" id="GO:0006357">
    <property type="term" value="P:regulation of transcription by RNA polymerase II"/>
    <property type="evidence" value="ECO:0007669"/>
    <property type="project" value="TreeGrafter"/>
</dbReference>
<evidence type="ECO:0000256" key="3">
    <source>
        <dbReference type="SAM" id="MobiDB-lite"/>
    </source>
</evidence>
<keyword evidence="5" id="KW-1185">Reference proteome</keyword>
<dbReference type="InterPro" id="IPR051095">
    <property type="entry name" value="Dros_DevTransReg"/>
</dbReference>
<organism evidence="5">
    <name type="scientific">Camponotus floridanus</name>
    <name type="common">Florida carpenter ant</name>
    <dbReference type="NCBI Taxonomy" id="104421"/>
    <lineage>
        <taxon>Eukaryota</taxon>
        <taxon>Metazoa</taxon>
        <taxon>Ecdysozoa</taxon>
        <taxon>Arthropoda</taxon>
        <taxon>Hexapoda</taxon>
        <taxon>Insecta</taxon>
        <taxon>Pterygota</taxon>
        <taxon>Neoptera</taxon>
        <taxon>Endopterygota</taxon>
        <taxon>Hymenoptera</taxon>
        <taxon>Apocrita</taxon>
        <taxon>Aculeata</taxon>
        <taxon>Formicoidea</taxon>
        <taxon>Formicidae</taxon>
        <taxon>Formicinae</taxon>
        <taxon>Camponotus</taxon>
    </lineage>
</organism>
<feature type="compositionally biased region" description="Basic and acidic residues" evidence="3">
    <location>
        <begin position="1"/>
        <end position="12"/>
    </location>
</feature>
<dbReference type="PANTHER" id="PTHR23110">
    <property type="entry name" value="BTB DOMAIN TRANSCRIPTION FACTOR"/>
    <property type="match status" value="1"/>
</dbReference>
<sequence length="159" mass="17274">MKSKSEDPEKRTGSHSGSSFLPPDRGAMCIADIAVARVWLTKSASRGILLSVGPKPGRAIGHERDQEGKYPLEGGCERGGEGHGVESKGGIMDSHQQQFCLKWNSFGSNLATTFSNLFKSESLTDVTLFCEAYKGKIHNMNTRSIIELVKTDIESLNSV</sequence>
<dbReference type="PANTHER" id="PTHR23110:SF94">
    <property type="entry name" value="ZINC FINGER PROTEIN CHINMO"/>
    <property type="match status" value="1"/>
</dbReference>
<dbReference type="InParanoid" id="E2AXY2"/>
<evidence type="ECO:0000313" key="5">
    <source>
        <dbReference type="Proteomes" id="UP000000311"/>
    </source>
</evidence>
<evidence type="ECO:0000256" key="2">
    <source>
        <dbReference type="ARBA" id="ARBA00023242"/>
    </source>
</evidence>
<dbReference type="EMBL" id="GL443740">
    <property type="protein sequence ID" value="EFN61685.1"/>
    <property type="molecule type" value="Genomic_DNA"/>
</dbReference>
<evidence type="ECO:0000256" key="1">
    <source>
        <dbReference type="ARBA" id="ARBA00004123"/>
    </source>
</evidence>
<reference evidence="4 5" key="1">
    <citation type="journal article" date="2010" name="Science">
        <title>Genomic comparison of the ants Camponotus floridanus and Harpegnathos saltator.</title>
        <authorList>
            <person name="Bonasio R."/>
            <person name="Zhang G."/>
            <person name="Ye C."/>
            <person name="Mutti N.S."/>
            <person name="Fang X."/>
            <person name="Qin N."/>
            <person name="Donahue G."/>
            <person name="Yang P."/>
            <person name="Li Q."/>
            <person name="Li C."/>
            <person name="Zhang P."/>
            <person name="Huang Z."/>
            <person name="Berger S.L."/>
            <person name="Reinberg D."/>
            <person name="Wang J."/>
            <person name="Liebig J."/>
        </authorList>
    </citation>
    <scope>NUCLEOTIDE SEQUENCE [LARGE SCALE GENOMIC DNA]</scope>
    <source>
        <strain evidence="5">C129</strain>
    </source>
</reference>
<proteinExistence type="predicted"/>
<accession>E2AXY2</accession>
<feature type="region of interest" description="Disordered" evidence="3">
    <location>
        <begin position="1"/>
        <end position="21"/>
    </location>
</feature>
<dbReference type="AlphaFoldDB" id="E2AXY2"/>